<organism evidence="13 14">
    <name type="scientific">Acaulospora morrowiae</name>
    <dbReference type="NCBI Taxonomy" id="94023"/>
    <lineage>
        <taxon>Eukaryota</taxon>
        <taxon>Fungi</taxon>
        <taxon>Fungi incertae sedis</taxon>
        <taxon>Mucoromycota</taxon>
        <taxon>Glomeromycotina</taxon>
        <taxon>Glomeromycetes</taxon>
        <taxon>Diversisporales</taxon>
        <taxon>Acaulosporaceae</taxon>
        <taxon>Acaulospora</taxon>
    </lineage>
</organism>
<comment type="caution">
    <text evidence="13">The sequence shown here is derived from an EMBL/GenBank/DDBJ whole genome shotgun (WGS) entry which is preliminary data.</text>
</comment>
<dbReference type="Proteomes" id="UP000789342">
    <property type="component" value="Unassembled WGS sequence"/>
</dbReference>
<dbReference type="InterPro" id="IPR003439">
    <property type="entry name" value="ABC_transporter-like_ATP-bd"/>
</dbReference>
<dbReference type="SUPFAM" id="SSF90123">
    <property type="entry name" value="ABC transporter transmembrane region"/>
    <property type="match status" value="2"/>
</dbReference>
<dbReference type="GO" id="GO:0009636">
    <property type="term" value="P:response to toxic substance"/>
    <property type="evidence" value="ECO:0007669"/>
    <property type="project" value="UniProtKB-ARBA"/>
</dbReference>
<feature type="transmembrane region" description="Helical" evidence="10">
    <location>
        <begin position="183"/>
        <end position="202"/>
    </location>
</feature>
<dbReference type="CDD" id="cd18578">
    <property type="entry name" value="ABC_6TM_Pgp_ABCB1_D2_like"/>
    <property type="match status" value="1"/>
</dbReference>
<dbReference type="InterPro" id="IPR039421">
    <property type="entry name" value="Type_1_exporter"/>
</dbReference>
<dbReference type="PROSITE" id="PS50893">
    <property type="entry name" value="ABC_TRANSPORTER_2"/>
    <property type="match status" value="2"/>
</dbReference>
<protein>
    <submittedName>
        <fullName evidence="13">12948_t:CDS:1</fullName>
    </submittedName>
</protein>
<dbReference type="InterPro" id="IPR003593">
    <property type="entry name" value="AAA+_ATPase"/>
</dbReference>
<evidence type="ECO:0000313" key="13">
    <source>
        <dbReference type="EMBL" id="CAG8595233.1"/>
    </source>
</evidence>
<evidence type="ECO:0000256" key="2">
    <source>
        <dbReference type="ARBA" id="ARBA00007577"/>
    </source>
</evidence>
<dbReference type="OrthoDB" id="6500128at2759"/>
<sequence length="1257" mass="139483">MHEENSETSDESVTVHMEGGPNLDPAHEKILNAQVHIDHVEPTYSQLYSFTSKNEYLIMGIGLTFAIISGAAMPLMTIVFGQMVDYFTDFQLRKIDPDYFTDRVNYYSLYFIYLTIVAFVSTYAYISTWTYTGERITRKIREQYLRAILRQNVAYFDKLGAGEVTTRISSDTLLIQDGISEKFALAVSYVAQFLTGFIIAFIKSWKLTLVIFGLIPLMAITSGIMNKLTSRYTTRSLDFYSIAGTIAEEAISTVRTAMAFGTQKKLSKHYEVHLEDAKVEGRKKAIVNGVAIGAVFFYIYCTYGLTFWYGSKLIADGSLTAGQVVTIFFAIIIGAFSLGNLAPDIQAFSFATSAGSKIFETIRRVPPIDVASEDGEKPQTVKGHFRLENVSFIYPARPEVQTLKNVTLDIEPGTTVALVGSSGSGKSTIISLVLRFYDPVDGRVLFDGRDIKSLNVKWLRRQLSLVSQEPVLFNTTIAENIAFGLVGSEYENYPDDKKRQLIEQACVMSNAHDFIMKLPDKYETVVGERGFLLSGGQKQRIAIARAIVKDPKILLLDEATSALDSQSEGIVQDALDKASKNRTTIVIAHRLSTIRHATKIVVMNQGVIVEIGNHEELMEKQGYYSKLVEAQQIHLIKESQALDSPSIPPEDSDILLATKNREEELRLIRRVTTNRSVSSAVLEGRKADLESATKHDYEYTTWELFKKVMKINRPEAPIMFVGLIAAIICGLVYPAYALVFANILQSFGKPVDQMRHDINLWSLMFVIIAVVVLVGNVVQGISFGFSGENLIQRIRSMSFASMLRQDVAFFDEEENSVGALTSSLSLDATHVNGLAGVTMGTLLQVITTIVANVIVGLIVGWKLTLVCLCCIPLMVGSGYIHMKMQNGFQEKTKKAYEESSQIACEGANNIRTVAALTREENLWEIYHHKLDKPMKDGFNNAFYSSIAFAFAQSILFLTIALAFWYGSRLFRDGDYDLKKMFTVFIALVFGSMSAGRVFSYAPDIAKARTSAASIISLIERNPIIDTWSQSGKQVKEINGHIQFHDVHFRYPTRPHVPVLRGLNIEVKPGQFAALVGPSGCGKSTSIGLIERFYDLTSGKVTIDGIEVSEINVNSLREHISLVSQEPSLYDMTIRENVVFGCRPGQNPTQEEIERACREANIHDFIVGLPNGYDTHVGGKGAQLSGGQKQRIAIARALIRNPKILLLDEATSALDSASEKVVQKALDKAALGRTTLAIAHRLSTIQNADIIYVIKDGR</sequence>
<evidence type="ECO:0000259" key="11">
    <source>
        <dbReference type="PROSITE" id="PS50893"/>
    </source>
</evidence>
<feature type="transmembrane region" description="Helical" evidence="10">
    <location>
        <begin position="208"/>
        <end position="225"/>
    </location>
</feature>
<dbReference type="Gene3D" id="1.20.1560.10">
    <property type="entry name" value="ABC transporter type 1, transmembrane domain"/>
    <property type="match status" value="1"/>
</dbReference>
<keyword evidence="6" id="KW-0547">Nucleotide-binding</keyword>
<dbReference type="SUPFAM" id="SSF52540">
    <property type="entry name" value="P-loop containing nucleoside triphosphate hydrolases"/>
    <property type="match status" value="2"/>
</dbReference>
<accession>A0A9N9CAR7</accession>
<feature type="transmembrane region" description="Helical" evidence="10">
    <location>
        <begin position="941"/>
        <end position="965"/>
    </location>
</feature>
<reference evidence="13" key="1">
    <citation type="submission" date="2021-06" db="EMBL/GenBank/DDBJ databases">
        <authorList>
            <person name="Kallberg Y."/>
            <person name="Tangrot J."/>
            <person name="Rosling A."/>
        </authorList>
    </citation>
    <scope>NUCLEOTIDE SEQUENCE</scope>
    <source>
        <strain evidence="13">CL551</strain>
    </source>
</reference>
<dbReference type="InterPro" id="IPR027417">
    <property type="entry name" value="P-loop_NTPase"/>
</dbReference>
<comment type="similarity">
    <text evidence="2">Belongs to the ABC transporter superfamily. ABCB family. Multidrug resistance exporter (TC 3.A.1.201) subfamily.</text>
</comment>
<dbReference type="GO" id="GO:0090374">
    <property type="term" value="P:oligopeptide export from mitochondrion"/>
    <property type="evidence" value="ECO:0007669"/>
    <property type="project" value="TreeGrafter"/>
</dbReference>
<dbReference type="GO" id="GO:0005743">
    <property type="term" value="C:mitochondrial inner membrane"/>
    <property type="evidence" value="ECO:0007669"/>
    <property type="project" value="TreeGrafter"/>
</dbReference>
<dbReference type="GO" id="GO:0005524">
    <property type="term" value="F:ATP binding"/>
    <property type="evidence" value="ECO:0007669"/>
    <property type="project" value="UniProtKB-KW"/>
</dbReference>
<evidence type="ECO:0000313" key="14">
    <source>
        <dbReference type="Proteomes" id="UP000789342"/>
    </source>
</evidence>
<feature type="transmembrane region" description="Helical" evidence="10">
    <location>
        <begin position="760"/>
        <end position="785"/>
    </location>
</feature>
<evidence type="ECO:0000256" key="3">
    <source>
        <dbReference type="ARBA" id="ARBA00022448"/>
    </source>
</evidence>
<dbReference type="FunFam" id="3.40.50.300:FF:000205">
    <property type="entry name" value="ABC transporter B family member 4"/>
    <property type="match status" value="1"/>
</dbReference>
<feature type="domain" description="ABC transmembrane type-1" evidence="12">
    <location>
        <begin position="720"/>
        <end position="1006"/>
    </location>
</feature>
<dbReference type="GO" id="GO:0016887">
    <property type="term" value="F:ATP hydrolysis activity"/>
    <property type="evidence" value="ECO:0007669"/>
    <property type="project" value="InterPro"/>
</dbReference>
<feature type="transmembrane region" description="Helical" evidence="10">
    <location>
        <begin position="863"/>
        <end position="882"/>
    </location>
</feature>
<evidence type="ECO:0000256" key="1">
    <source>
        <dbReference type="ARBA" id="ARBA00004141"/>
    </source>
</evidence>
<feature type="transmembrane region" description="Helical" evidence="10">
    <location>
        <begin position="980"/>
        <end position="998"/>
    </location>
</feature>
<feature type="transmembrane region" description="Helical" evidence="10">
    <location>
        <begin position="285"/>
        <end position="309"/>
    </location>
</feature>
<dbReference type="InterPro" id="IPR036640">
    <property type="entry name" value="ABC1_TM_sf"/>
</dbReference>
<dbReference type="SMART" id="SM00382">
    <property type="entry name" value="AAA"/>
    <property type="match status" value="2"/>
</dbReference>
<comment type="subcellular location">
    <subcellularLocation>
        <location evidence="1">Membrane</location>
        <topology evidence="1">Multi-pass membrane protein</topology>
    </subcellularLocation>
</comment>
<dbReference type="Pfam" id="PF00664">
    <property type="entry name" value="ABC_membrane"/>
    <property type="match status" value="2"/>
</dbReference>
<dbReference type="CDD" id="cd03249">
    <property type="entry name" value="ABC_MTABC3_MDL1_MDL2"/>
    <property type="match status" value="2"/>
</dbReference>
<feature type="domain" description="ABC transporter" evidence="11">
    <location>
        <begin position="1041"/>
        <end position="1257"/>
    </location>
</feature>
<dbReference type="FunFam" id="1.20.1560.10:FF:000102">
    <property type="entry name" value="ABC multidrug transporter Mdr1"/>
    <property type="match status" value="1"/>
</dbReference>
<evidence type="ECO:0000256" key="8">
    <source>
        <dbReference type="ARBA" id="ARBA00022989"/>
    </source>
</evidence>
<evidence type="ECO:0000256" key="4">
    <source>
        <dbReference type="ARBA" id="ARBA00022692"/>
    </source>
</evidence>
<evidence type="ECO:0000256" key="7">
    <source>
        <dbReference type="ARBA" id="ARBA00022840"/>
    </source>
</evidence>
<feature type="transmembrane region" description="Helical" evidence="10">
    <location>
        <begin position="834"/>
        <end position="857"/>
    </location>
</feature>
<keyword evidence="14" id="KW-1185">Reference proteome</keyword>
<keyword evidence="8 10" id="KW-1133">Transmembrane helix</keyword>
<feature type="transmembrane region" description="Helical" evidence="10">
    <location>
        <begin position="716"/>
        <end position="740"/>
    </location>
</feature>
<dbReference type="FunFam" id="3.40.50.300:FF:001370">
    <property type="entry name" value="p-GlycoProtein related"/>
    <property type="match status" value="1"/>
</dbReference>
<keyword evidence="3" id="KW-0813">Transport</keyword>
<feature type="domain" description="ABC transmembrane type-1" evidence="12">
    <location>
        <begin position="61"/>
        <end position="348"/>
    </location>
</feature>
<keyword evidence="5" id="KW-0677">Repeat</keyword>
<dbReference type="PANTHER" id="PTHR43394:SF27">
    <property type="entry name" value="ATP-DEPENDENT TRANSLOCASE ABCB1-LIKE"/>
    <property type="match status" value="1"/>
</dbReference>
<evidence type="ECO:0000256" key="6">
    <source>
        <dbReference type="ARBA" id="ARBA00022741"/>
    </source>
</evidence>
<dbReference type="GO" id="GO:0015421">
    <property type="term" value="F:ABC-type oligopeptide transporter activity"/>
    <property type="evidence" value="ECO:0007669"/>
    <property type="project" value="TreeGrafter"/>
</dbReference>
<keyword evidence="4 10" id="KW-0812">Transmembrane</keyword>
<dbReference type="PROSITE" id="PS50929">
    <property type="entry name" value="ABC_TM1F"/>
    <property type="match status" value="2"/>
</dbReference>
<keyword evidence="7" id="KW-0067">ATP-binding</keyword>
<feature type="non-terminal residue" evidence="13">
    <location>
        <position position="1257"/>
    </location>
</feature>
<dbReference type="Gene3D" id="3.40.50.300">
    <property type="entry name" value="P-loop containing nucleotide triphosphate hydrolases"/>
    <property type="match status" value="2"/>
</dbReference>
<evidence type="ECO:0000256" key="5">
    <source>
        <dbReference type="ARBA" id="ARBA00022737"/>
    </source>
</evidence>
<dbReference type="AlphaFoldDB" id="A0A9N9CAR7"/>
<proteinExistence type="inferred from homology"/>
<keyword evidence="9 10" id="KW-0472">Membrane</keyword>
<feature type="transmembrane region" description="Helical" evidence="10">
    <location>
        <begin position="104"/>
        <end position="126"/>
    </location>
</feature>
<dbReference type="FunFam" id="1.20.1560.10:FF:000009">
    <property type="entry name" value="ABC transporter B family member 1"/>
    <property type="match status" value="1"/>
</dbReference>
<evidence type="ECO:0000256" key="9">
    <source>
        <dbReference type="ARBA" id="ARBA00023136"/>
    </source>
</evidence>
<evidence type="ECO:0000256" key="10">
    <source>
        <dbReference type="SAM" id="Phobius"/>
    </source>
</evidence>
<dbReference type="PROSITE" id="PS00211">
    <property type="entry name" value="ABC_TRANSPORTER_1"/>
    <property type="match status" value="2"/>
</dbReference>
<dbReference type="InterPro" id="IPR017871">
    <property type="entry name" value="ABC_transporter-like_CS"/>
</dbReference>
<name>A0A9N9CAR7_9GLOM</name>
<gene>
    <name evidence="13" type="ORF">AMORRO_LOCUS7531</name>
</gene>
<dbReference type="CDD" id="cd18577">
    <property type="entry name" value="ABC_6TM_Pgp_ABCB1_D1_like"/>
    <property type="match status" value="1"/>
</dbReference>
<feature type="transmembrane region" description="Helical" evidence="10">
    <location>
        <begin position="56"/>
        <end position="84"/>
    </location>
</feature>
<evidence type="ECO:0000259" key="12">
    <source>
        <dbReference type="PROSITE" id="PS50929"/>
    </source>
</evidence>
<feature type="domain" description="ABC transporter" evidence="11">
    <location>
        <begin position="385"/>
        <end position="630"/>
    </location>
</feature>
<feature type="transmembrane region" description="Helical" evidence="10">
    <location>
        <begin position="321"/>
        <end position="342"/>
    </location>
</feature>
<dbReference type="PANTHER" id="PTHR43394">
    <property type="entry name" value="ATP-DEPENDENT PERMEASE MDL1, MITOCHONDRIAL"/>
    <property type="match status" value="1"/>
</dbReference>
<dbReference type="EMBL" id="CAJVPV010005743">
    <property type="protein sequence ID" value="CAG8595233.1"/>
    <property type="molecule type" value="Genomic_DNA"/>
</dbReference>
<dbReference type="Pfam" id="PF00005">
    <property type="entry name" value="ABC_tran"/>
    <property type="match status" value="2"/>
</dbReference>
<dbReference type="InterPro" id="IPR011527">
    <property type="entry name" value="ABC1_TM_dom"/>
</dbReference>